<keyword evidence="2" id="KW-0677">Repeat</keyword>
<dbReference type="PANTHER" id="PTHR24366:SF96">
    <property type="entry name" value="LEUCINE RICH REPEAT CONTAINING 53"/>
    <property type="match status" value="1"/>
</dbReference>
<name>A0ABM1BPB3_LIMPO</name>
<proteinExistence type="predicted"/>
<evidence type="ECO:0000256" key="3">
    <source>
        <dbReference type="SAM" id="Phobius"/>
    </source>
</evidence>
<dbReference type="InterPro" id="IPR032675">
    <property type="entry name" value="LRR_dom_sf"/>
</dbReference>
<dbReference type="SMART" id="SM00369">
    <property type="entry name" value="LRR_TYP"/>
    <property type="match status" value="12"/>
</dbReference>
<evidence type="ECO:0000313" key="6">
    <source>
        <dbReference type="RefSeq" id="XP_022254319.1"/>
    </source>
</evidence>
<keyword evidence="4" id="KW-1185">Reference proteome</keyword>
<reference evidence="5 6" key="1">
    <citation type="submission" date="2025-05" db="UniProtKB">
        <authorList>
            <consortium name="RefSeq"/>
        </authorList>
    </citation>
    <scope>IDENTIFICATION</scope>
    <source>
        <tissue evidence="5 6">Muscle</tissue>
    </source>
</reference>
<dbReference type="Proteomes" id="UP000694941">
    <property type="component" value="Unplaced"/>
</dbReference>
<keyword evidence="1" id="KW-0433">Leucine-rich repeat</keyword>
<dbReference type="GeneID" id="106470067"/>
<dbReference type="RefSeq" id="XP_022254319.1">
    <property type="nucleotide sequence ID" value="XM_022398611.1"/>
</dbReference>
<dbReference type="SUPFAM" id="SSF52058">
    <property type="entry name" value="L domain-like"/>
    <property type="match status" value="2"/>
</dbReference>
<sequence>MGTLELAQVAQPRRMVSYPLTVCTFIMLVKASVACPNACFCDENFLYVRCMSDGIWRVPLDIPKTVIRLELRKYIIPSLTFRNLEGFVQLKDLKLQQTQIKTINNETFLNLHALERLDLSQNLLYILKKGTFDGLLALRYLDISSNLLVSFDEAFRNLSSIEKLNLGDNRIPQLTVKSLTGLQNVRYLNLELNNISTIQMGAFQYLKNLVHLTLSNNPLITLTRLDFFGSRLQYIDISNSGIQHVPQSLTRFVRDLRLAKNNITYIRTGDLESYQYLGLLVLDDNNISEIENDALGRLEFLNRLWLNGNKLRSIPMNLPPCLQSLYMENNSLKELPSFSFQGLINLEHLYLQKNVIEYLHKCAFCNLFNLRSLDLQANKIKNLTVGVFEKLAQLETLNLSQNKIKMIGSRCFVGLDNLKTLQISHISSIIYFDELVFDTLKNLIKLELYDSSHLSHQVLRSTGVLHALHNVRELNIMHNDLTSLRSDFPSFFPNLEIIKMSGNKWHCNQSILWLQKWITTSHIQFYQSYDVYCSSPLQLQFKPIMLLTEKDLTIILNETSKMETKNDNLEKDDVKLYVTATQFPLTTNKSSGMFVPVYGTQMSVMVNKSQSRIWMTSNKSNLPGNSEAQLNTTEIKSYNETLNSQYILSSGNIDIHNMDANTTNAQTINTSSKIIQADNLTGGIENTLSSDNISNISALLAESLELTNFALQIYNTTESFYNYITKHEKISSHKKLYNSSIFSAHVQVHKISSNPTMALNISFSIAGGCIFVILGFVALVSIYRHWKFSFNDKQCQLQRNNSISYSPQKDEVSILTVTENTTRQKNGPNHELGNKLYDVMVNIDEYQDPATAVFPYLQFQELLPQTLDENGHILI</sequence>
<dbReference type="Pfam" id="PF13855">
    <property type="entry name" value="LRR_8"/>
    <property type="match status" value="3"/>
</dbReference>
<feature type="transmembrane region" description="Helical" evidence="3">
    <location>
        <begin position="761"/>
        <end position="783"/>
    </location>
</feature>
<keyword evidence="3" id="KW-0472">Membrane</keyword>
<accession>A0ABM1BPB3</accession>
<evidence type="ECO:0000313" key="4">
    <source>
        <dbReference type="Proteomes" id="UP000694941"/>
    </source>
</evidence>
<keyword evidence="3" id="KW-1133">Transmembrane helix</keyword>
<dbReference type="PROSITE" id="PS51450">
    <property type="entry name" value="LRR"/>
    <property type="match status" value="4"/>
</dbReference>
<evidence type="ECO:0000256" key="2">
    <source>
        <dbReference type="ARBA" id="ARBA00022737"/>
    </source>
</evidence>
<dbReference type="PANTHER" id="PTHR24366">
    <property type="entry name" value="IG(IMMUNOGLOBULIN) AND LRR(LEUCINE RICH REPEAT) DOMAINS"/>
    <property type="match status" value="1"/>
</dbReference>
<protein>
    <submittedName>
        <fullName evidence="5 6">Slit homolog 3 protein-like</fullName>
    </submittedName>
</protein>
<dbReference type="InterPro" id="IPR003591">
    <property type="entry name" value="Leu-rich_rpt_typical-subtyp"/>
</dbReference>
<dbReference type="RefSeq" id="XP_013786046.2">
    <property type="nucleotide sequence ID" value="XM_013930592.2"/>
</dbReference>
<gene>
    <name evidence="5 6" type="primary">LOC106470067</name>
</gene>
<evidence type="ECO:0000256" key="1">
    <source>
        <dbReference type="ARBA" id="ARBA00022614"/>
    </source>
</evidence>
<dbReference type="SMART" id="SM00365">
    <property type="entry name" value="LRR_SD22"/>
    <property type="match status" value="7"/>
</dbReference>
<evidence type="ECO:0000313" key="5">
    <source>
        <dbReference type="RefSeq" id="XP_013786046.2"/>
    </source>
</evidence>
<dbReference type="InterPro" id="IPR001611">
    <property type="entry name" value="Leu-rich_rpt"/>
</dbReference>
<keyword evidence="3" id="KW-0812">Transmembrane</keyword>
<organism evidence="4 5">
    <name type="scientific">Limulus polyphemus</name>
    <name type="common">Atlantic horseshoe crab</name>
    <dbReference type="NCBI Taxonomy" id="6850"/>
    <lineage>
        <taxon>Eukaryota</taxon>
        <taxon>Metazoa</taxon>
        <taxon>Ecdysozoa</taxon>
        <taxon>Arthropoda</taxon>
        <taxon>Chelicerata</taxon>
        <taxon>Merostomata</taxon>
        <taxon>Xiphosura</taxon>
        <taxon>Limulidae</taxon>
        <taxon>Limulus</taxon>
    </lineage>
</organism>
<dbReference type="Gene3D" id="3.80.10.10">
    <property type="entry name" value="Ribonuclease Inhibitor"/>
    <property type="match status" value="5"/>
</dbReference>